<keyword evidence="5 7" id="KW-1133">Transmembrane helix</keyword>
<evidence type="ECO:0000256" key="1">
    <source>
        <dbReference type="ARBA" id="ARBA00004651"/>
    </source>
</evidence>
<dbReference type="PANTHER" id="PTHR20855:SF3">
    <property type="entry name" value="LD03007P"/>
    <property type="match status" value="1"/>
</dbReference>
<evidence type="ECO:0000256" key="3">
    <source>
        <dbReference type="ARBA" id="ARBA00022475"/>
    </source>
</evidence>
<organism evidence="8 9">
    <name type="scientific">Deinococcus roseus</name>
    <dbReference type="NCBI Taxonomy" id="392414"/>
    <lineage>
        <taxon>Bacteria</taxon>
        <taxon>Thermotogati</taxon>
        <taxon>Deinococcota</taxon>
        <taxon>Deinococci</taxon>
        <taxon>Deinococcales</taxon>
        <taxon>Deinococcaceae</taxon>
        <taxon>Deinococcus</taxon>
    </lineage>
</organism>
<accession>A0ABQ2D0K7</accession>
<keyword evidence="9" id="KW-1185">Reference proteome</keyword>
<reference evidence="9" key="1">
    <citation type="journal article" date="2019" name="Int. J. Syst. Evol. Microbiol.">
        <title>The Global Catalogue of Microorganisms (GCM) 10K type strain sequencing project: providing services to taxonomists for standard genome sequencing and annotation.</title>
        <authorList>
            <consortium name="The Broad Institute Genomics Platform"/>
            <consortium name="The Broad Institute Genome Sequencing Center for Infectious Disease"/>
            <person name="Wu L."/>
            <person name="Ma J."/>
        </authorList>
    </citation>
    <scope>NUCLEOTIDE SEQUENCE [LARGE SCALE GENOMIC DNA]</scope>
    <source>
        <strain evidence="9">JCM 14370</strain>
    </source>
</reference>
<feature type="transmembrane region" description="Helical" evidence="7">
    <location>
        <begin position="12"/>
        <end position="33"/>
    </location>
</feature>
<comment type="subcellular location">
    <subcellularLocation>
        <location evidence="1">Cell membrane</location>
        <topology evidence="1">Multi-pass membrane protein</topology>
    </subcellularLocation>
</comment>
<name>A0ABQ2D0K7_9DEIO</name>
<evidence type="ECO:0000256" key="7">
    <source>
        <dbReference type="SAM" id="Phobius"/>
    </source>
</evidence>
<dbReference type="Pfam" id="PF03006">
    <property type="entry name" value="HlyIII"/>
    <property type="match status" value="1"/>
</dbReference>
<comment type="similarity">
    <text evidence="2">Belongs to the UPF0073 (Hly-III) family.</text>
</comment>
<dbReference type="InterPro" id="IPR005744">
    <property type="entry name" value="Hy-lIII"/>
</dbReference>
<feature type="transmembrane region" description="Helical" evidence="7">
    <location>
        <begin position="133"/>
        <end position="152"/>
    </location>
</feature>
<feature type="transmembrane region" description="Helical" evidence="7">
    <location>
        <begin position="39"/>
        <end position="59"/>
    </location>
</feature>
<dbReference type="PANTHER" id="PTHR20855">
    <property type="entry name" value="ADIPOR/PROGESTIN RECEPTOR-RELATED"/>
    <property type="match status" value="1"/>
</dbReference>
<proteinExistence type="inferred from homology"/>
<keyword evidence="6 7" id="KW-0472">Membrane</keyword>
<keyword evidence="3" id="KW-1003">Cell membrane</keyword>
<feature type="transmembrane region" description="Helical" evidence="7">
    <location>
        <begin position="191"/>
        <end position="210"/>
    </location>
</feature>
<feature type="transmembrane region" description="Helical" evidence="7">
    <location>
        <begin position="102"/>
        <end position="121"/>
    </location>
</feature>
<evidence type="ECO:0000256" key="2">
    <source>
        <dbReference type="ARBA" id="ARBA00008488"/>
    </source>
</evidence>
<evidence type="ECO:0000313" key="9">
    <source>
        <dbReference type="Proteomes" id="UP000632222"/>
    </source>
</evidence>
<comment type="caution">
    <text evidence="8">The sequence shown here is derived from an EMBL/GenBank/DDBJ whole genome shotgun (WGS) entry which is preliminary data.</text>
</comment>
<evidence type="ECO:0000256" key="6">
    <source>
        <dbReference type="ARBA" id="ARBA00023136"/>
    </source>
</evidence>
<evidence type="ECO:0000256" key="5">
    <source>
        <dbReference type="ARBA" id="ARBA00022989"/>
    </source>
</evidence>
<protein>
    <submittedName>
        <fullName evidence="8">Hemolysin</fullName>
    </submittedName>
</protein>
<feature type="transmembrane region" description="Helical" evidence="7">
    <location>
        <begin position="79"/>
        <end position="96"/>
    </location>
</feature>
<feature type="transmembrane region" description="Helical" evidence="7">
    <location>
        <begin position="158"/>
        <end position="179"/>
    </location>
</feature>
<dbReference type="EMBL" id="BMOD01000009">
    <property type="protein sequence ID" value="GGJ39451.1"/>
    <property type="molecule type" value="Genomic_DNA"/>
</dbReference>
<dbReference type="NCBIfam" id="TIGR01065">
    <property type="entry name" value="hlyIII"/>
    <property type="match status" value="1"/>
</dbReference>
<dbReference type="Proteomes" id="UP000632222">
    <property type="component" value="Unassembled WGS sequence"/>
</dbReference>
<keyword evidence="4 7" id="KW-0812">Transmembrane</keyword>
<gene>
    <name evidence="8" type="ORF">GCM10008938_26870</name>
</gene>
<dbReference type="InterPro" id="IPR004254">
    <property type="entry name" value="AdipoR/HlyIII-related"/>
</dbReference>
<evidence type="ECO:0000256" key="4">
    <source>
        <dbReference type="ARBA" id="ARBA00022692"/>
    </source>
</evidence>
<sequence>MIKLLREPINALTHWFGAVMAVVLTVLLCIFAFRGGVHWWPFLVYGISMILLYLASATLHSVRARDAVLQWLTKLDHSAIFLLIAGSYTPVAYFALPPVWAKWTLIGVWSIALAGVILKLVTLNIHRWVSTGLYLLMGWGSVLLVPQLLHVYSWPPVIWIALGGIFYSLGAVVYGTKRFNPIPGVFGYHEIWHLFVLAGTASHATAMFYLTRAAMSA</sequence>
<evidence type="ECO:0000313" key="8">
    <source>
        <dbReference type="EMBL" id="GGJ39451.1"/>
    </source>
</evidence>
<dbReference type="RefSeq" id="WP_189003211.1">
    <property type="nucleotide sequence ID" value="NZ_BMOD01000009.1"/>
</dbReference>